<evidence type="ECO:0000313" key="12">
    <source>
        <dbReference type="Proteomes" id="UP000565441"/>
    </source>
</evidence>
<keyword evidence="3" id="KW-0645">Protease</keyword>
<feature type="region of interest" description="Disordered" evidence="9">
    <location>
        <begin position="417"/>
        <end position="498"/>
    </location>
</feature>
<feature type="compositionally biased region" description="Pro residues" evidence="9">
    <location>
        <begin position="467"/>
        <end position="481"/>
    </location>
</feature>
<keyword evidence="5" id="KW-0833">Ubl conjugation pathway</keyword>
<dbReference type="InterPro" id="IPR044098">
    <property type="entry name" value="STAMBP/STALP-like_MPN"/>
</dbReference>
<dbReference type="Pfam" id="PF08969">
    <property type="entry name" value="USP8_dimer"/>
    <property type="match status" value="1"/>
</dbReference>
<feature type="compositionally biased region" description="Basic and acidic residues" evidence="9">
    <location>
        <begin position="167"/>
        <end position="186"/>
    </location>
</feature>
<dbReference type="SUPFAM" id="SSF140856">
    <property type="entry name" value="USP8 N-terminal domain-like"/>
    <property type="match status" value="1"/>
</dbReference>
<comment type="cofactor">
    <cofactor evidence="1">
        <name>Zn(2+)</name>
        <dbReference type="ChEBI" id="CHEBI:29105"/>
    </cofactor>
</comment>
<dbReference type="CDD" id="cd08066">
    <property type="entry name" value="MPN_AMSH_like"/>
    <property type="match status" value="1"/>
</dbReference>
<dbReference type="Pfam" id="PF01398">
    <property type="entry name" value="JAB"/>
    <property type="match status" value="1"/>
</dbReference>
<evidence type="ECO:0000259" key="10">
    <source>
        <dbReference type="PROSITE" id="PS50249"/>
    </source>
</evidence>
<dbReference type="GO" id="GO:0016020">
    <property type="term" value="C:membrane"/>
    <property type="evidence" value="ECO:0007669"/>
    <property type="project" value="TreeGrafter"/>
</dbReference>
<evidence type="ECO:0000256" key="5">
    <source>
        <dbReference type="ARBA" id="ARBA00022786"/>
    </source>
</evidence>
<feature type="compositionally biased region" description="Pro residues" evidence="9">
    <location>
        <begin position="428"/>
        <end position="451"/>
    </location>
</feature>
<comment type="caution">
    <text evidence="11">The sequence shown here is derived from an EMBL/GenBank/DDBJ whole genome shotgun (WGS) entry which is preliminary data.</text>
</comment>
<evidence type="ECO:0000256" key="7">
    <source>
        <dbReference type="ARBA" id="ARBA00022833"/>
    </source>
</evidence>
<name>A0A8H5LXP6_9AGAR</name>
<dbReference type="InterPro" id="IPR037518">
    <property type="entry name" value="MPN"/>
</dbReference>
<gene>
    <name evidence="11" type="ORF">D9615_009472</name>
</gene>
<dbReference type="GO" id="GO:0070536">
    <property type="term" value="P:protein K63-linked deubiquitination"/>
    <property type="evidence" value="ECO:0007669"/>
    <property type="project" value="InterPro"/>
</dbReference>
<feature type="compositionally biased region" description="Pro residues" evidence="9">
    <location>
        <begin position="357"/>
        <end position="370"/>
    </location>
</feature>
<dbReference type="FunFam" id="3.40.140.10:FF:000033">
    <property type="entry name" value="AMSH-like protease sst2"/>
    <property type="match status" value="1"/>
</dbReference>
<evidence type="ECO:0000256" key="1">
    <source>
        <dbReference type="ARBA" id="ARBA00001947"/>
    </source>
</evidence>
<dbReference type="InterPro" id="IPR015063">
    <property type="entry name" value="USP8_dimer"/>
</dbReference>
<feature type="compositionally biased region" description="Low complexity" evidence="9">
    <location>
        <begin position="452"/>
        <end position="465"/>
    </location>
</feature>
<evidence type="ECO:0000256" key="2">
    <source>
        <dbReference type="ARBA" id="ARBA00010981"/>
    </source>
</evidence>
<feature type="compositionally biased region" description="Polar residues" evidence="9">
    <location>
        <begin position="344"/>
        <end position="354"/>
    </location>
</feature>
<protein>
    <recommendedName>
        <fullName evidence="10">MPN domain-containing protein</fullName>
    </recommendedName>
</protein>
<dbReference type="SMART" id="SM00232">
    <property type="entry name" value="JAB_MPN"/>
    <property type="match status" value="1"/>
</dbReference>
<dbReference type="EMBL" id="JAACJP010000039">
    <property type="protein sequence ID" value="KAF5373417.1"/>
    <property type="molecule type" value="Genomic_DNA"/>
</dbReference>
<keyword evidence="12" id="KW-1185">Reference proteome</keyword>
<feature type="compositionally biased region" description="Polar residues" evidence="9">
    <location>
        <begin position="290"/>
        <end position="307"/>
    </location>
</feature>
<dbReference type="GO" id="GO:0140492">
    <property type="term" value="F:metal-dependent deubiquitinase activity"/>
    <property type="evidence" value="ECO:0007669"/>
    <property type="project" value="InterPro"/>
</dbReference>
<dbReference type="PANTHER" id="PTHR12947:SF13">
    <property type="entry name" value="FI19924P1"/>
    <property type="match status" value="1"/>
</dbReference>
<evidence type="ECO:0000256" key="9">
    <source>
        <dbReference type="SAM" id="MobiDB-lite"/>
    </source>
</evidence>
<dbReference type="Gene3D" id="3.40.140.10">
    <property type="entry name" value="Cytidine Deaminase, domain 2"/>
    <property type="match status" value="1"/>
</dbReference>
<evidence type="ECO:0000256" key="3">
    <source>
        <dbReference type="ARBA" id="ARBA00022670"/>
    </source>
</evidence>
<feature type="compositionally biased region" description="Basic and acidic residues" evidence="9">
    <location>
        <begin position="200"/>
        <end position="217"/>
    </location>
</feature>
<feature type="compositionally biased region" description="Basic and acidic residues" evidence="9">
    <location>
        <begin position="484"/>
        <end position="498"/>
    </location>
</feature>
<dbReference type="GO" id="GO:0005768">
    <property type="term" value="C:endosome"/>
    <property type="evidence" value="ECO:0007669"/>
    <property type="project" value="TreeGrafter"/>
</dbReference>
<evidence type="ECO:0000256" key="8">
    <source>
        <dbReference type="ARBA" id="ARBA00023049"/>
    </source>
</evidence>
<organism evidence="11 12">
    <name type="scientific">Tricholomella constricta</name>
    <dbReference type="NCBI Taxonomy" id="117010"/>
    <lineage>
        <taxon>Eukaryota</taxon>
        <taxon>Fungi</taxon>
        <taxon>Dikarya</taxon>
        <taxon>Basidiomycota</taxon>
        <taxon>Agaricomycotina</taxon>
        <taxon>Agaricomycetes</taxon>
        <taxon>Agaricomycetidae</taxon>
        <taxon>Agaricales</taxon>
        <taxon>Tricholomatineae</taxon>
        <taxon>Lyophyllaceae</taxon>
        <taxon>Tricholomella</taxon>
    </lineage>
</organism>
<reference evidence="11 12" key="1">
    <citation type="journal article" date="2020" name="ISME J.">
        <title>Uncovering the hidden diversity of litter-decomposition mechanisms in mushroom-forming fungi.</title>
        <authorList>
            <person name="Floudas D."/>
            <person name="Bentzer J."/>
            <person name="Ahren D."/>
            <person name="Johansson T."/>
            <person name="Persson P."/>
            <person name="Tunlid A."/>
        </authorList>
    </citation>
    <scope>NUCLEOTIDE SEQUENCE [LARGE SCALE GENOMIC DNA]</scope>
    <source>
        <strain evidence="11 12">CBS 661.87</strain>
    </source>
</reference>
<evidence type="ECO:0000256" key="4">
    <source>
        <dbReference type="ARBA" id="ARBA00022723"/>
    </source>
</evidence>
<dbReference type="GO" id="GO:0061578">
    <property type="term" value="F:K63-linked deubiquitinase activity"/>
    <property type="evidence" value="ECO:0007669"/>
    <property type="project" value="InterPro"/>
</dbReference>
<sequence>MDSAGKPATIAQLADTALDNLWDETRDLKHYLRTAEKYRKLARQHIMDGDLENAFVMFAKAATLVLEKIPTHRDFTTLLTGAQRHNLTLNGQEMLEKMGEIKPILVNRLIEWNNEHATDEIDARGVTIRWADVDDPTQKPGISAEEAQRMIEEEKQKWRELRAARARENGKDRMAAANAAEKKKDAAVAAAQRAAGLSGNDERAAHQQQQEEMRQREEEIVRRRELKRQEKEGIANRQQEADEAARTVRQTIAVNNPGVTVNPPTPVSYIASTSSSVTPASSSALYPNRTPIQSSAGLYTPANTRSRPPSFHEPPRLPIESPAGYEGDSTDSESVRHSRRHGGNQRQATESPRTPTRVPPARSPSYPPPITTTSPSLVEGSRIQYPQLMTQHQKRQGYHPSANSMFIAPEDTLRPYLYPNHHLARPPHSAPPPFQLAPPPRPQPSPPPRVQPQPSAQYPSYPGPSRAAPPVPQTAPPPPPQTHVRSDSERVPRTKEGLRRVNLPRDCLPRFLTIAKANTNLNLETCGLLLGKDRGSKFVVTTLLIPKQHATSDTCTMDEEELVLQFTEERNLITLGWIHTHPSQSCFMSSVDLHTHSGFQRMLPESFAVVCAPKSNPNFGIFRLTDPPGLKTVLECKAKEAFHPHPDLPIYTDADKGHVQMRDIKLEIVDLR</sequence>
<evidence type="ECO:0000256" key="6">
    <source>
        <dbReference type="ARBA" id="ARBA00022801"/>
    </source>
</evidence>
<dbReference type="GO" id="GO:0006508">
    <property type="term" value="P:proteolysis"/>
    <property type="evidence" value="ECO:0007669"/>
    <property type="project" value="UniProtKB-KW"/>
</dbReference>
<feature type="region of interest" description="Disordered" evidence="9">
    <location>
        <begin position="277"/>
        <end position="378"/>
    </location>
</feature>
<comment type="similarity">
    <text evidence="2">Belongs to the peptidase M67C family.</text>
</comment>
<dbReference type="AlphaFoldDB" id="A0A8H5LXP6"/>
<dbReference type="OrthoDB" id="3640at2759"/>
<proteinExistence type="inferred from homology"/>
<evidence type="ECO:0000313" key="11">
    <source>
        <dbReference type="EMBL" id="KAF5373417.1"/>
    </source>
</evidence>
<accession>A0A8H5LXP6</accession>
<dbReference type="Proteomes" id="UP000565441">
    <property type="component" value="Unassembled WGS sequence"/>
</dbReference>
<feature type="domain" description="MPN" evidence="10">
    <location>
        <begin position="500"/>
        <end position="630"/>
    </location>
</feature>
<keyword evidence="4" id="KW-0479">Metal-binding</keyword>
<dbReference type="Gene3D" id="1.20.58.80">
    <property type="entry name" value="Phosphotransferase system, lactose/cellobiose-type IIA subunit"/>
    <property type="match status" value="1"/>
</dbReference>
<dbReference type="GO" id="GO:0046872">
    <property type="term" value="F:metal ion binding"/>
    <property type="evidence" value="ECO:0007669"/>
    <property type="project" value="UniProtKB-KW"/>
</dbReference>
<dbReference type="PANTHER" id="PTHR12947">
    <property type="entry name" value="AMSH-LIKE PROTEASE"/>
    <property type="match status" value="1"/>
</dbReference>
<feature type="region of interest" description="Disordered" evidence="9">
    <location>
        <begin position="167"/>
        <end position="217"/>
    </location>
</feature>
<dbReference type="SUPFAM" id="SSF102712">
    <property type="entry name" value="JAB1/MPN domain"/>
    <property type="match status" value="1"/>
</dbReference>
<dbReference type="PROSITE" id="PS50249">
    <property type="entry name" value="MPN"/>
    <property type="match status" value="1"/>
</dbReference>
<keyword evidence="6" id="KW-0378">Hydrolase</keyword>
<keyword evidence="7" id="KW-0862">Zinc</keyword>
<keyword evidence="8" id="KW-0482">Metalloprotease</keyword>
<dbReference type="InterPro" id="IPR000555">
    <property type="entry name" value="JAMM/MPN+_dom"/>
</dbReference>